<evidence type="ECO:0000256" key="1">
    <source>
        <dbReference type="ARBA" id="ARBA00004123"/>
    </source>
</evidence>
<keyword evidence="3" id="KW-0611">Plant defense</keyword>
<comment type="subcellular location">
    <subcellularLocation>
        <location evidence="1">Nucleus</location>
    </subcellularLocation>
</comment>
<dbReference type="GO" id="GO:0005634">
    <property type="term" value="C:nucleus"/>
    <property type="evidence" value="ECO:0007669"/>
    <property type="project" value="UniProtKB-SubCell"/>
</dbReference>
<sequence>MEEALRRLNGLAPLNPTSEPPSPNPQKRQTTTTTTTNKRSSATKDGASGGTTMRYRGVRRRPWGRYAAEIRDPQSKERRWLGTFDTAEEAACAYDQAARTMRGAKARTNFVYPPLPPTDHHQTSNAESNLIFIPPLFNYSNSTKSSQPSIHDPCFGPLSPNNISTGASSSNNHMLLLRDLLNPSNSSMSSQPWSTPTSSFSGYTLPCNTCSTVTTCTKSSNLSVSLPKYESSTTTTTSANTQSTDYMEFFPSEPSDSGLLEEILRGYYPKPAVTKPDPAPVSVSEERLSSYSYSNLDSLKRGIEKDHFGLYFENPQQQQQQSGQGFNETAPFYNELRSNYQISPDTTVGDIFQYPELVGVFAAKLQNA</sequence>
<evidence type="ECO:0000256" key="2">
    <source>
        <dbReference type="ARBA" id="ARBA00022745"/>
    </source>
</evidence>
<keyword evidence="2" id="KW-0936">Ethylene signaling pathway</keyword>
<comment type="caution">
    <text evidence="10">The sequence shown here is derived from an EMBL/GenBank/DDBJ whole genome shotgun (WGS) entry which is preliminary data.</text>
</comment>
<keyword evidence="7" id="KW-0539">Nucleus</keyword>
<feature type="region of interest" description="Disordered" evidence="8">
    <location>
        <begin position="1"/>
        <end position="54"/>
    </location>
</feature>
<dbReference type="Gene3D" id="3.30.730.10">
    <property type="entry name" value="AP2/ERF domain"/>
    <property type="match status" value="1"/>
</dbReference>
<evidence type="ECO:0000256" key="4">
    <source>
        <dbReference type="ARBA" id="ARBA00023015"/>
    </source>
</evidence>
<dbReference type="GO" id="GO:0009873">
    <property type="term" value="P:ethylene-activated signaling pathway"/>
    <property type="evidence" value="ECO:0007669"/>
    <property type="project" value="UniProtKB-KW"/>
</dbReference>
<evidence type="ECO:0000256" key="5">
    <source>
        <dbReference type="ARBA" id="ARBA00023125"/>
    </source>
</evidence>
<evidence type="ECO:0000256" key="6">
    <source>
        <dbReference type="ARBA" id="ARBA00023163"/>
    </source>
</evidence>
<protein>
    <recommendedName>
        <fullName evidence="9">AP2/ERF domain-containing protein</fullName>
    </recommendedName>
</protein>
<dbReference type="CDD" id="cd00018">
    <property type="entry name" value="AP2"/>
    <property type="match status" value="1"/>
</dbReference>
<gene>
    <name evidence="10" type="ORF">RJ640_016065</name>
</gene>
<dbReference type="GO" id="GO:0003700">
    <property type="term" value="F:DNA-binding transcription factor activity"/>
    <property type="evidence" value="ECO:0007669"/>
    <property type="project" value="InterPro"/>
</dbReference>
<keyword evidence="5" id="KW-0238">DNA-binding</keyword>
<dbReference type="AlphaFoldDB" id="A0AA88UPX4"/>
<dbReference type="PROSITE" id="PS51032">
    <property type="entry name" value="AP2_ERF"/>
    <property type="match status" value="1"/>
</dbReference>
<keyword evidence="11" id="KW-1185">Reference proteome</keyword>
<evidence type="ECO:0000256" key="8">
    <source>
        <dbReference type="SAM" id="MobiDB-lite"/>
    </source>
</evidence>
<dbReference type="EMBL" id="JAVXUO010001336">
    <property type="protein sequence ID" value="KAK2983327.1"/>
    <property type="molecule type" value="Genomic_DNA"/>
</dbReference>
<dbReference type="FunFam" id="3.30.730.10:FF:000001">
    <property type="entry name" value="Ethylene-responsive transcription factor 2"/>
    <property type="match status" value="1"/>
</dbReference>
<dbReference type="PANTHER" id="PTHR31677:SF245">
    <property type="entry name" value="ETHYLENE-RESPONSIVE TRANSCRIPTION FACTOR ESR1"/>
    <property type="match status" value="1"/>
</dbReference>
<dbReference type="InterPro" id="IPR016177">
    <property type="entry name" value="DNA-bd_dom_sf"/>
</dbReference>
<evidence type="ECO:0000256" key="3">
    <source>
        <dbReference type="ARBA" id="ARBA00022821"/>
    </source>
</evidence>
<evidence type="ECO:0000313" key="11">
    <source>
        <dbReference type="Proteomes" id="UP001187471"/>
    </source>
</evidence>
<dbReference type="InterPro" id="IPR001471">
    <property type="entry name" value="AP2/ERF_dom"/>
</dbReference>
<dbReference type="GO" id="GO:0006952">
    <property type="term" value="P:defense response"/>
    <property type="evidence" value="ECO:0007669"/>
    <property type="project" value="UniProtKB-KW"/>
</dbReference>
<dbReference type="SMART" id="SM00380">
    <property type="entry name" value="AP2"/>
    <property type="match status" value="1"/>
</dbReference>
<dbReference type="SUPFAM" id="SSF54171">
    <property type="entry name" value="DNA-binding domain"/>
    <property type="match status" value="1"/>
</dbReference>
<keyword evidence="6" id="KW-0804">Transcription</keyword>
<name>A0AA88UPX4_9ASTE</name>
<feature type="domain" description="AP2/ERF" evidence="9">
    <location>
        <begin position="54"/>
        <end position="111"/>
    </location>
</feature>
<evidence type="ECO:0000313" key="10">
    <source>
        <dbReference type="EMBL" id="KAK2983327.1"/>
    </source>
</evidence>
<evidence type="ECO:0000256" key="7">
    <source>
        <dbReference type="ARBA" id="ARBA00023242"/>
    </source>
</evidence>
<dbReference type="Pfam" id="PF00847">
    <property type="entry name" value="AP2"/>
    <property type="match status" value="1"/>
</dbReference>
<accession>A0AA88UPX4</accession>
<proteinExistence type="predicted"/>
<organism evidence="10 11">
    <name type="scientific">Escallonia rubra</name>
    <dbReference type="NCBI Taxonomy" id="112253"/>
    <lineage>
        <taxon>Eukaryota</taxon>
        <taxon>Viridiplantae</taxon>
        <taxon>Streptophyta</taxon>
        <taxon>Embryophyta</taxon>
        <taxon>Tracheophyta</taxon>
        <taxon>Spermatophyta</taxon>
        <taxon>Magnoliopsida</taxon>
        <taxon>eudicotyledons</taxon>
        <taxon>Gunneridae</taxon>
        <taxon>Pentapetalae</taxon>
        <taxon>asterids</taxon>
        <taxon>campanulids</taxon>
        <taxon>Escalloniales</taxon>
        <taxon>Escalloniaceae</taxon>
        <taxon>Escallonia</taxon>
    </lineage>
</organism>
<dbReference type="Proteomes" id="UP001187471">
    <property type="component" value="Unassembled WGS sequence"/>
</dbReference>
<dbReference type="PRINTS" id="PR00367">
    <property type="entry name" value="ETHRSPELEMNT"/>
</dbReference>
<evidence type="ECO:0000259" key="9">
    <source>
        <dbReference type="PROSITE" id="PS51032"/>
    </source>
</evidence>
<reference evidence="10" key="1">
    <citation type="submission" date="2022-12" db="EMBL/GenBank/DDBJ databases">
        <title>Draft genome assemblies for two species of Escallonia (Escalloniales).</title>
        <authorList>
            <person name="Chanderbali A."/>
            <person name="Dervinis C."/>
            <person name="Anghel I."/>
            <person name="Soltis D."/>
            <person name="Soltis P."/>
            <person name="Zapata F."/>
        </authorList>
    </citation>
    <scope>NUCLEOTIDE SEQUENCE</scope>
    <source>
        <strain evidence="10">UCBG92.1500</strain>
        <tissue evidence="10">Leaf</tissue>
    </source>
</reference>
<dbReference type="PANTHER" id="PTHR31677">
    <property type="entry name" value="AP2 DOMAIN CLASS TRANSCRIPTION FACTOR"/>
    <property type="match status" value="1"/>
</dbReference>
<dbReference type="InterPro" id="IPR036955">
    <property type="entry name" value="AP2/ERF_dom_sf"/>
</dbReference>
<dbReference type="GO" id="GO:0003677">
    <property type="term" value="F:DNA binding"/>
    <property type="evidence" value="ECO:0007669"/>
    <property type="project" value="UniProtKB-KW"/>
</dbReference>
<keyword evidence="4" id="KW-0805">Transcription regulation</keyword>